<proteinExistence type="inferred from homology"/>
<keyword evidence="6" id="KW-0813">Transport</keyword>
<sequence>MWEIIRLPLVEAVVIGALCGLVGAFAVLRQRVFFAESVTHGAFPGAVLGVVIAQAIGWDLSFSLFTGAALMCLPLAALMYGLARLPEQSSQAAAGLVITVGFSLGYFLAKWFAPLPLKIEGFLTGSILTVRAPDVWAAAAVLAATVFIVWRYGDRLAFLCFDSLGFRAAGHSFLLAESLILGMIVATVVVVIPAVGTIVSIALVAAPAAGLKGLVPDVRKFLILSPVAGVLMSVLGLVLGVYLHLSAGGMIAVVAGVFYGICIGVQSLARRFNYTVGS</sequence>
<reference evidence="8 9" key="1">
    <citation type="submission" date="2019-08" db="EMBL/GenBank/DDBJ databases">
        <authorList>
            <person name="Lei W."/>
        </authorList>
    </citation>
    <scope>NUCLEOTIDE SEQUENCE [LARGE SCALE GENOMIC DNA]</scope>
    <source>
        <strain evidence="8 9">CCUG 58627</strain>
    </source>
</reference>
<accession>A0A5C5UEW9</accession>
<feature type="transmembrane region" description="Helical" evidence="7">
    <location>
        <begin position="6"/>
        <end position="28"/>
    </location>
</feature>
<feature type="transmembrane region" description="Helical" evidence="7">
    <location>
        <begin position="40"/>
        <end position="58"/>
    </location>
</feature>
<dbReference type="OrthoDB" id="3260923at2"/>
<dbReference type="AlphaFoldDB" id="A0A5C5UEW9"/>
<feature type="transmembrane region" description="Helical" evidence="7">
    <location>
        <begin position="221"/>
        <end position="243"/>
    </location>
</feature>
<dbReference type="PANTHER" id="PTHR30477">
    <property type="entry name" value="ABC-TRANSPORTER METAL-BINDING PROTEIN"/>
    <property type="match status" value="1"/>
</dbReference>
<evidence type="ECO:0000313" key="9">
    <source>
        <dbReference type="Proteomes" id="UP000320791"/>
    </source>
</evidence>
<evidence type="ECO:0000256" key="4">
    <source>
        <dbReference type="ARBA" id="ARBA00022989"/>
    </source>
</evidence>
<evidence type="ECO:0000256" key="5">
    <source>
        <dbReference type="ARBA" id="ARBA00023136"/>
    </source>
</evidence>
<feature type="transmembrane region" description="Helical" evidence="7">
    <location>
        <begin position="190"/>
        <end position="209"/>
    </location>
</feature>
<protein>
    <submittedName>
        <fullName evidence="8">Metal ABC transporter permease</fullName>
    </submittedName>
</protein>
<feature type="transmembrane region" description="Helical" evidence="7">
    <location>
        <begin position="64"/>
        <end position="83"/>
    </location>
</feature>
<comment type="subcellular location">
    <subcellularLocation>
        <location evidence="6">Cell membrane</location>
        <topology evidence="6">Multi-pass membrane protein</topology>
    </subcellularLocation>
    <subcellularLocation>
        <location evidence="1">Membrane</location>
        <topology evidence="1">Multi-pass membrane protein</topology>
    </subcellularLocation>
</comment>
<dbReference type="Pfam" id="PF00950">
    <property type="entry name" value="ABC-3"/>
    <property type="match status" value="1"/>
</dbReference>
<dbReference type="RefSeq" id="WP_146324696.1">
    <property type="nucleotide sequence ID" value="NZ_BAABLR010000008.1"/>
</dbReference>
<organism evidence="8 9">
    <name type="scientific">Corynebacterium canis</name>
    <dbReference type="NCBI Taxonomy" id="679663"/>
    <lineage>
        <taxon>Bacteria</taxon>
        <taxon>Bacillati</taxon>
        <taxon>Actinomycetota</taxon>
        <taxon>Actinomycetes</taxon>
        <taxon>Mycobacteriales</taxon>
        <taxon>Corynebacteriaceae</taxon>
        <taxon>Corynebacterium</taxon>
    </lineage>
</organism>
<feature type="transmembrane region" description="Helical" evidence="7">
    <location>
        <begin position="249"/>
        <end position="269"/>
    </location>
</feature>
<name>A0A5C5UEW9_9CORY</name>
<keyword evidence="4 7" id="KW-1133">Transmembrane helix</keyword>
<evidence type="ECO:0000313" key="8">
    <source>
        <dbReference type="EMBL" id="TWT24489.1"/>
    </source>
</evidence>
<dbReference type="GO" id="GO:0055085">
    <property type="term" value="P:transmembrane transport"/>
    <property type="evidence" value="ECO:0007669"/>
    <property type="project" value="InterPro"/>
</dbReference>
<keyword evidence="3 6" id="KW-0812">Transmembrane</keyword>
<dbReference type="InterPro" id="IPR001626">
    <property type="entry name" value="ABC_TroCD"/>
</dbReference>
<dbReference type="InterPro" id="IPR037294">
    <property type="entry name" value="ABC_BtuC-like"/>
</dbReference>
<evidence type="ECO:0000256" key="6">
    <source>
        <dbReference type="RuleBase" id="RU003943"/>
    </source>
</evidence>
<comment type="caution">
    <text evidence="8">The sequence shown here is derived from an EMBL/GenBank/DDBJ whole genome shotgun (WGS) entry which is preliminary data.</text>
</comment>
<feature type="transmembrane region" description="Helical" evidence="7">
    <location>
        <begin position="95"/>
        <end position="115"/>
    </location>
</feature>
<gene>
    <name evidence="8" type="ORF">FRX94_08355</name>
</gene>
<evidence type="ECO:0000256" key="2">
    <source>
        <dbReference type="ARBA" id="ARBA00008034"/>
    </source>
</evidence>
<evidence type="ECO:0000256" key="1">
    <source>
        <dbReference type="ARBA" id="ARBA00004141"/>
    </source>
</evidence>
<dbReference type="Gene3D" id="1.10.3470.10">
    <property type="entry name" value="ABC transporter involved in vitamin B12 uptake, BtuC"/>
    <property type="match status" value="1"/>
</dbReference>
<dbReference type="GO" id="GO:0043190">
    <property type="term" value="C:ATP-binding cassette (ABC) transporter complex"/>
    <property type="evidence" value="ECO:0007669"/>
    <property type="project" value="InterPro"/>
</dbReference>
<keyword evidence="9" id="KW-1185">Reference proteome</keyword>
<comment type="similarity">
    <text evidence="2 6">Belongs to the ABC-3 integral membrane protein family.</text>
</comment>
<dbReference type="Proteomes" id="UP000320791">
    <property type="component" value="Unassembled WGS sequence"/>
</dbReference>
<evidence type="ECO:0000256" key="7">
    <source>
        <dbReference type="SAM" id="Phobius"/>
    </source>
</evidence>
<feature type="transmembrane region" description="Helical" evidence="7">
    <location>
        <begin position="135"/>
        <end position="152"/>
    </location>
</feature>
<evidence type="ECO:0000256" key="3">
    <source>
        <dbReference type="ARBA" id="ARBA00022692"/>
    </source>
</evidence>
<dbReference type="SUPFAM" id="SSF81345">
    <property type="entry name" value="ABC transporter involved in vitamin B12 uptake, BtuC"/>
    <property type="match status" value="1"/>
</dbReference>
<dbReference type="PANTHER" id="PTHR30477:SF0">
    <property type="entry name" value="METAL TRANSPORT SYSTEM MEMBRANE PROTEIN TM_0125-RELATED"/>
    <property type="match status" value="1"/>
</dbReference>
<dbReference type="EMBL" id="VOHM01000017">
    <property type="protein sequence ID" value="TWT24489.1"/>
    <property type="molecule type" value="Genomic_DNA"/>
</dbReference>
<keyword evidence="5 7" id="KW-0472">Membrane</keyword>